<evidence type="ECO:0000256" key="1">
    <source>
        <dbReference type="SAM" id="MobiDB-lite"/>
    </source>
</evidence>
<sequence length="56" mass="6082">MPSVRVKRGYTPLQDPARDASAQDTPGASRAFLCVYRLGDIFTMLVLMPGTIRGAL</sequence>
<organism evidence="2 3">
    <name type="scientific">Rhodofomes roseus</name>
    <dbReference type="NCBI Taxonomy" id="34475"/>
    <lineage>
        <taxon>Eukaryota</taxon>
        <taxon>Fungi</taxon>
        <taxon>Dikarya</taxon>
        <taxon>Basidiomycota</taxon>
        <taxon>Agaricomycotina</taxon>
        <taxon>Agaricomycetes</taxon>
        <taxon>Polyporales</taxon>
        <taxon>Rhodofomes</taxon>
    </lineage>
</organism>
<name>A0A4Y9YAC8_9APHY</name>
<evidence type="ECO:0000313" key="3">
    <source>
        <dbReference type="Proteomes" id="UP000298390"/>
    </source>
</evidence>
<comment type="caution">
    <text evidence="2">The sequence shown here is derived from an EMBL/GenBank/DDBJ whole genome shotgun (WGS) entry which is preliminary data.</text>
</comment>
<accession>A0A4Y9YAC8</accession>
<dbReference type="EMBL" id="SEKV01000362">
    <property type="protein sequence ID" value="TFY58411.1"/>
    <property type="molecule type" value="Genomic_DNA"/>
</dbReference>
<feature type="region of interest" description="Disordered" evidence="1">
    <location>
        <begin position="1"/>
        <end position="25"/>
    </location>
</feature>
<reference evidence="2 3" key="1">
    <citation type="submission" date="2019-01" db="EMBL/GenBank/DDBJ databases">
        <title>Genome sequencing of the rare red list fungi Fomitopsis rosea.</title>
        <authorList>
            <person name="Buettner E."/>
            <person name="Kellner H."/>
        </authorList>
    </citation>
    <scope>NUCLEOTIDE SEQUENCE [LARGE SCALE GENOMIC DNA]</scope>
    <source>
        <strain evidence="2 3">DSM 105464</strain>
    </source>
</reference>
<dbReference type="Proteomes" id="UP000298390">
    <property type="component" value="Unassembled WGS sequence"/>
</dbReference>
<dbReference type="AlphaFoldDB" id="A0A4Y9YAC8"/>
<protein>
    <submittedName>
        <fullName evidence="2">Uncharacterized protein</fullName>
    </submittedName>
</protein>
<gene>
    <name evidence="2" type="ORF">EVJ58_g6431</name>
</gene>
<proteinExistence type="predicted"/>
<evidence type="ECO:0000313" key="2">
    <source>
        <dbReference type="EMBL" id="TFY58411.1"/>
    </source>
</evidence>